<dbReference type="EMBL" id="SOEG01000014">
    <property type="protein sequence ID" value="TDX51284.1"/>
    <property type="molecule type" value="Genomic_DNA"/>
</dbReference>
<protein>
    <submittedName>
        <fullName evidence="1">Uncharacterized protein</fullName>
    </submittedName>
</protein>
<evidence type="ECO:0000313" key="2">
    <source>
        <dbReference type="Proteomes" id="UP000295832"/>
    </source>
</evidence>
<gene>
    <name evidence="1" type="ORF">C7959_11432</name>
</gene>
<sequence length="91" mass="9959">MDEVEGMRRHEDDRRHGGCKKDVDFADIIKDLISENIVVIVKSGGACDDVVCCCAWEGTLCSIGEDFILLIGEEGKIYIPVDAIAAIIEDC</sequence>
<dbReference type="STRING" id="926561.GCA_000379025_01103"/>
<evidence type="ECO:0000313" key="1">
    <source>
        <dbReference type="EMBL" id="TDX51284.1"/>
    </source>
</evidence>
<proteinExistence type="predicted"/>
<accession>A0A4V3GYA3</accession>
<organism evidence="1 2">
    <name type="scientific">Orenia marismortui</name>
    <dbReference type="NCBI Taxonomy" id="46469"/>
    <lineage>
        <taxon>Bacteria</taxon>
        <taxon>Bacillati</taxon>
        <taxon>Bacillota</taxon>
        <taxon>Clostridia</taxon>
        <taxon>Halanaerobiales</taxon>
        <taxon>Halobacteroidaceae</taxon>
        <taxon>Orenia</taxon>
    </lineage>
</organism>
<comment type="caution">
    <text evidence="1">The sequence shown here is derived from an EMBL/GenBank/DDBJ whole genome shotgun (WGS) entry which is preliminary data.</text>
</comment>
<dbReference type="Proteomes" id="UP000295832">
    <property type="component" value="Unassembled WGS sequence"/>
</dbReference>
<reference evidence="1 2" key="1">
    <citation type="submission" date="2019-03" db="EMBL/GenBank/DDBJ databases">
        <title>Subsurface microbial communities from deep shales in Ohio and West Virginia, USA.</title>
        <authorList>
            <person name="Wrighton K."/>
        </authorList>
    </citation>
    <scope>NUCLEOTIDE SEQUENCE [LARGE SCALE GENOMIC DNA]</scope>
    <source>
        <strain evidence="1 2">MSL 6dP</strain>
    </source>
</reference>
<name>A0A4V3GYA3_9FIRM</name>
<keyword evidence="2" id="KW-1185">Reference proteome</keyword>
<dbReference type="RefSeq" id="WP_018248297.1">
    <property type="nucleotide sequence ID" value="NZ_SOEG01000014.1"/>
</dbReference>
<dbReference type="AlphaFoldDB" id="A0A4V3GYA3"/>